<dbReference type="InterPro" id="IPR009057">
    <property type="entry name" value="Homeodomain-like_sf"/>
</dbReference>
<dbReference type="GO" id="GO:0043565">
    <property type="term" value="F:sequence-specific DNA binding"/>
    <property type="evidence" value="ECO:0007669"/>
    <property type="project" value="InterPro"/>
</dbReference>
<dbReference type="Proteomes" id="UP000282574">
    <property type="component" value="Unassembled WGS sequence"/>
</dbReference>
<organism evidence="5 6">
    <name type="scientific">Chroococcidiopsis cubana SAG 39.79</name>
    <dbReference type="NCBI Taxonomy" id="388085"/>
    <lineage>
        <taxon>Bacteria</taxon>
        <taxon>Bacillati</taxon>
        <taxon>Cyanobacteriota</taxon>
        <taxon>Cyanophyceae</taxon>
        <taxon>Chroococcidiopsidales</taxon>
        <taxon>Chroococcidiopsidaceae</taxon>
        <taxon>Chroococcidiopsis</taxon>
    </lineage>
</organism>
<dbReference type="PRINTS" id="PR00032">
    <property type="entry name" value="HTHARAC"/>
</dbReference>
<dbReference type="InterPro" id="IPR053142">
    <property type="entry name" value="PchR_regulatory_protein"/>
</dbReference>
<dbReference type="PANTHER" id="PTHR47893:SF1">
    <property type="entry name" value="REGULATORY PROTEIN PCHR"/>
    <property type="match status" value="1"/>
</dbReference>
<keyword evidence="3" id="KW-0804">Transcription</keyword>
<feature type="domain" description="HTH araC/xylS-type" evidence="4">
    <location>
        <begin position="250"/>
        <end position="348"/>
    </location>
</feature>
<proteinExistence type="predicted"/>
<keyword evidence="6" id="KW-1185">Reference proteome</keyword>
<evidence type="ECO:0000313" key="6">
    <source>
        <dbReference type="Proteomes" id="UP000282574"/>
    </source>
</evidence>
<keyword evidence="2" id="KW-0238">DNA-binding</keyword>
<accession>A0AB37UBY6</accession>
<dbReference type="Pfam" id="PF12833">
    <property type="entry name" value="HTH_18"/>
    <property type="match status" value="1"/>
</dbReference>
<evidence type="ECO:0000313" key="5">
    <source>
        <dbReference type="EMBL" id="RUT03779.1"/>
    </source>
</evidence>
<evidence type="ECO:0000256" key="3">
    <source>
        <dbReference type="ARBA" id="ARBA00023163"/>
    </source>
</evidence>
<dbReference type="SMART" id="SM00342">
    <property type="entry name" value="HTH_ARAC"/>
    <property type="match status" value="1"/>
</dbReference>
<dbReference type="SUPFAM" id="SSF46689">
    <property type="entry name" value="Homeodomain-like"/>
    <property type="match status" value="2"/>
</dbReference>
<sequence>MGKEKKKASVCGLKMETIDEAQYEQRHLESCQDYELILNTKGYDCIEKYCDRYVRKNCREILLPSGNNLQILDLTWLHDLSTEVEHNCAEPLTAKFYLAGNLRTITPGIKDKYVKDDYLEKTGENYLFYLPDIAEIEQAKAETAEILIRIAFDLNFFRSFNTDSESLPEPLQLLLETDTPPRFHLPVGKITPQMHLALQQILDCPHQGMMQRMYLESKVLELLCLQLTQLVESNGRQANSFKPTDVERIYQAREILLQNHVNPPALMDLAQQVGLNHMKLEQGFREIFGTTAFGYLRDYRLQQAYLLLRDGKLNVEAVANKVGYSHLGHFTNAFRRKFGITPGACRAGRKIVTDL</sequence>
<comment type="caution">
    <text evidence="5">The sequence shown here is derived from an EMBL/GenBank/DDBJ whole genome shotgun (WGS) entry which is preliminary data.</text>
</comment>
<dbReference type="InterPro" id="IPR020449">
    <property type="entry name" value="Tscrpt_reg_AraC-type_HTH"/>
</dbReference>
<dbReference type="Gene3D" id="1.10.10.60">
    <property type="entry name" value="Homeodomain-like"/>
    <property type="match status" value="1"/>
</dbReference>
<dbReference type="InterPro" id="IPR018060">
    <property type="entry name" value="HTH_AraC"/>
</dbReference>
<gene>
    <name evidence="5" type="ORF">DSM107010_59450</name>
</gene>
<dbReference type="GO" id="GO:0003700">
    <property type="term" value="F:DNA-binding transcription factor activity"/>
    <property type="evidence" value="ECO:0007669"/>
    <property type="project" value="InterPro"/>
</dbReference>
<protein>
    <submittedName>
        <fullName evidence="5">AraC family transcriptional regulator</fullName>
    </submittedName>
</protein>
<dbReference type="PANTHER" id="PTHR47893">
    <property type="entry name" value="REGULATORY PROTEIN PCHR"/>
    <property type="match status" value="1"/>
</dbReference>
<evidence type="ECO:0000256" key="2">
    <source>
        <dbReference type="ARBA" id="ARBA00023125"/>
    </source>
</evidence>
<dbReference type="PROSITE" id="PS01124">
    <property type="entry name" value="HTH_ARAC_FAMILY_2"/>
    <property type="match status" value="1"/>
</dbReference>
<dbReference type="EMBL" id="RSCK01000093">
    <property type="protein sequence ID" value="RUT03779.1"/>
    <property type="molecule type" value="Genomic_DNA"/>
</dbReference>
<evidence type="ECO:0000256" key="1">
    <source>
        <dbReference type="ARBA" id="ARBA00023015"/>
    </source>
</evidence>
<reference evidence="5 6" key="1">
    <citation type="journal article" date="2019" name="Genome Biol. Evol.">
        <title>Day and night: Metabolic profiles and evolutionary relationships of six axenic non-marine cyanobacteria.</title>
        <authorList>
            <person name="Will S.E."/>
            <person name="Henke P."/>
            <person name="Boedeker C."/>
            <person name="Huang S."/>
            <person name="Brinkmann H."/>
            <person name="Rohde M."/>
            <person name="Jarek M."/>
            <person name="Friedl T."/>
            <person name="Seufert S."/>
            <person name="Schumacher M."/>
            <person name="Overmann J."/>
            <person name="Neumann-Schaal M."/>
            <person name="Petersen J."/>
        </authorList>
    </citation>
    <scope>NUCLEOTIDE SEQUENCE [LARGE SCALE GENOMIC DNA]</scope>
    <source>
        <strain evidence="5 6">SAG 39.79</strain>
    </source>
</reference>
<keyword evidence="1" id="KW-0805">Transcription regulation</keyword>
<dbReference type="AlphaFoldDB" id="A0AB37UBY6"/>
<name>A0AB37UBY6_9CYAN</name>
<evidence type="ECO:0000259" key="4">
    <source>
        <dbReference type="PROSITE" id="PS01124"/>
    </source>
</evidence>